<reference evidence="2 3" key="1">
    <citation type="submission" date="2024-07" db="EMBL/GenBank/DDBJ databases">
        <title>Section-level genome sequencing and comparative genomics of Aspergillus sections Usti and Cavernicolus.</title>
        <authorList>
            <consortium name="Lawrence Berkeley National Laboratory"/>
            <person name="Nybo J.L."/>
            <person name="Vesth T.C."/>
            <person name="Theobald S."/>
            <person name="Frisvad J.C."/>
            <person name="Larsen T.O."/>
            <person name="Kjaerboelling I."/>
            <person name="Rothschild-Mancinelli K."/>
            <person name="Lyhne E.K."/>
            <person name="Kogle M.E."/>
            <person name="Barry K."/>
            <person name="Clum A."/>
            <person name="Na H."/>
            <person name="Ledsgaard L."/>
            <person name="Lin J."/>
            <person name="Lipzen A."/>
            <person name="Kuo A."/>
            <person name="Riley R."/>
            <person name="Mondo S."/>
            <person name="Labutti K."/>
            <person name="Haridas S."/>
            <person name="Pangalinan J."/>
            <person name="Salamov A.A."/>
            <person name="Simmons B.A."/>
            <person name="Magnuson J.K."/>
            <person name="Chen J."/>
            <person name="Drula E."/>
            <person name="Henrissat B."/>
            <person name="Wiebenga A."/>
            <person name="Lubbers R.J."/>
            <person name="Gomes A.C."/>
            <person name="Makela M.R."/>
            <person name="Stajich J."/>
            <person name="Grigoriev I.V."/>
            <person name="Mortensen U.H."/>
            <person name="De Vries R.P."/>
            <person name="Baker S.E."/>
            <person name="Andersen M.R."/>
        </authorList>
    </citation>
    <scope>NUCLEOTIDE SEQUENCE [LARGE SCALE GENOMIC DNA]</scope>
    <source>
        <strain evidence="2 3">CBS 588.65</strain>
    </source>
</reference>
<proteinExistence type="predicted"/>
<sequence length="359" mass="39643">MPSRMIFLVGAPTVSSLQWDESGLLSEPIPPFHNPDGHVEAHRPPLETDAAKWRLLQGPTIAETLATKHSLGSPEKAQFLTTLDLTPSVETQTTGLEDSELSRFYDHSFTVHETSAPGAPAGEPGMDSGLWTESTETSIVSNDEGEIITLQRSIPGRLTNLQDIPSAAYLHSIMPQTMTVNLIVAIIAIRPPRRILTRQWKRELDIVEAVVGDETKTGFGVTFWLPPSDDAAASGCGDESGKELRTSLMRLRPRDIILLRTVGLSCFRERVYGQSLRRGLTKIELLHRRQVDATDAGGIYKLRDVLNHEAKNDDLPLVKVRKVREWIKRFVDSDPDPVGGGTRIGRAVTLPPDTQEDPL</sequence>
<accession>A0ABR4HVC3</accession>
<evidence type="ECO:0000313" key="3">
    <source>
        <dbReference type="Proteomes" id="UP001610334"/>
    </source>
</evidence>
<comment type="caution">
    <text evidence="2">The sequence shown here is derived from an EMBL/GenBank/DDBJ whole genome shotgun (WGS) entry which is preliminary data.</text>
</comment>
<name>A0ABR4HVC3_9EURO</name>
<feature type="region of interest" description="Disordered" evidence="1">
    <location>
        <begin position="339"/>
        <end position="359"/>
    </location>
</feature>
<evidence type="ECO:0000256" key="1">
    <source>
        <dbReference type="SAM" id="MobiDB-lite"/>
    </source>
</evidence>
<dbReference type="Proteomes" id="UP001610334">
    <property type="component" value="Unassembled WGS sequence"/>
</dbReference>
<gene>
    <name evidence="2" type="ORF">BJX63DRAFT_9326</name>
</gene>
<evidence type="ECO:0000313" key="2">
    <source>
        <dbReference type="EMBL" id="KAL2819440.1"/>
    </source>
</evidence>
<organism evidence="2 3">
    <name type="scientific">Aspergillus granulosus</name>
    <dbReference type="NCBI Taxonomy" id="176169"/>
    <lineage>
        <taxon>Eukaryota</taxon>
        <taxon>Fungi</taxon>
        <taxon>Dikarya</taxon>
        <taxon>Ascomycota</taxon>
        <taxon>Pezizomycotina</taxon>
        <taxon>Eurotiomycetes</taxon>
        <taxon>Eurotiomycetidae</taxon>
        <taxon>Eurotiales</taxon>
        <taxon>Aspergillaceae</taxon>
        <taxon>Aspergillus</taxon>
        <taxon>Aspergillus subgen. Nidulantes</taxon>
    </lineage>
</organism>
<dbReference type="EMBL" id="JBFXLT010000010">
    <property type="protein sequence ID" value="KAL2819440.1"/>
    <property type="molecule type" value="Genomic_DNA"/>
</dbReference>
<protein>
    <submittedName>
        <fullName evidence="2">Uncharacterized protein</fullName>
    </submittedName>
</protein>
<keyword evidence="3" id="KW-1185">Reference proteome</keyword>